<protein>
    <submittedName>
        <fullName evidence="3">Glucose 1-dehydrogenase</fullName>
        <ecNumber evidence="3">1.1.1.119</ecNumber>
    </submittedName>
</protein>
<dbReference type="AlphaFoldDB" id="A0A645IR50"/>
<keyword evidence="2 3" id="KW-0560">Oxidoreductase</keyword>
<name>A0A645IR50_9ZZZZ</name>
<dbReference type="PANTHER" id="PTHR42760">
    <property type="entry name" value="SHORT-CHAIN DEHYDROGENASES/REDUCTASES FAMILY MEMBER"/>
    <property type="match status" value="1"/>
</dbReference>
<dbReference type="EMBL" id="VSSQ01115401">
    <property type="protein sequence ID" value="MPN50854.1"/>
    <property type="molecule type" value="Genomic_DNA"/>
</dbReference>
<comment type="caution">
    <text evidence="3">The sequence shown here is derived from an EMBL/GenBank/DDBJ whole genome shotgun (WGS) entry which is preliminary data.</text>
</comment>
<dbReference type="GO" id="GO:0048038">
    <property type="term" value="F:quinone binding"/>
    <property type="evidence" value="ECO:0007669"/>
    <property type="project" value="TreeGrafter"/>
</dbReference>
<dbReference type="GO" id="GO:0047935">
    <property type="term" value="F:glucose 1-dehydrogenase (NADP+) activity"/>
    <property type="evidence" value="ECO:0007669"/>
    <property type="project" value="UniProtKB-EC"/>
</dbReference>
<gene>
    <name evidence="3" type="ORF">SDC9_198494</name>
</gene>
<sequence length="86" mass="9353">MTRALAAEWAKYGITVNAIGPGFFDSEMTHASVNTPEFQQYVKMSCPMGRIGKEGELNPALLFLAAKESSYVTGQTIYVDGGWTSI</sequence>
<evidence type="ECO:0000256" key="1">
    <source>
        <dbReference type="ARBA" id="ARBA00006484"/>
    </source>
</evidence>
<accession>A0A645IR50</accession>
<dbReference type="InterPro" id="IPR002347">
    <property type="entry name" value="SDR_fam"/>
</dbReference>
<evidence type="ECO:0000256" key="2">
    <source>
        <dbReference type="ARBA" id="ARBA00023002"/>
    </source>
</evidence>
<dbReference type="PRINTS" id="PR00081">
    <property type="entry name" value="GDHRDH"/>
</dbReference>
<dbReference type="InterPro" id="IPR036291">
    <property type="entry name" value="NAD(P)-bd_dom_sf"/>
</dbReference>
<evidence type="ECO:0000313" key="3">
    <source>
        <dbReference type="EMBL" id="MPN50854.1"/>
    </source>
</evidence>
<dbReference type="PANTHER" id="PTHR42760:SF133">
    <property type="entry name" value="3-OXOACYL-[ACYL-CARRIER-PROTEIN] REDUCTASE"/>
    <property type="match status" value="1"/>
</dbReference>
<dbReference type="SUPFAM" id="SSF51735">
    <property type="entry name" value="NAD(P)-binding Rossmann-fold domains"/>
    <property type="match status" value="1"/>
</dbReference>
<dbReference type="Pfam" id="PF13561">
    <property type="entry name" value="adh_short_C2"/>
    <property type="match status" value="1"/>
</dbReference>
<dbReference type="EC" id="1.1.1.119" evidence="3"/>
<dbReference type="GO" id="GO:0006633">
    <property type="term" value="P:fatty acid biosynthetic process"/>
    <property type="evidence" value="ECO:0007669"/>
    <property type="project" value="TreeGrafter"/>
</dbReference>
<reference evidence="3" key="1">
    <citation type="submission" date="2019-08" db="EMBL/GenBank/DDBJ databases">
        <authorList>
            <person name="Kucharzyk K."/>
            <person name="Murdoch R.W."/>
            <person name="Higgins S."/>
            <person name="Loffler F."/>
        </authorList>
    </citation>
    <scope>NUCLEOTIDE SEQUENCE</scope>
</reference>
<dbReference type="Gene3D" id="3.40.50.720">
    <property type="entry name" value="NAD(P)-binding Rossmann-like Domain"/>
    <property type="match status" value="1"/>
</dbReference>
<comment type="similarity">
    <text evidence="1">Belongs to the short-chain dehydrogenases/reductases (SDR) family.</text>
</comment>
<proteinExistence type="inferred from homology"/>
<organism evidence="3">
    <name type="scientific">bioreactor metagenome</name>
    <dbReference type="NCBI Taxonomy" id="1076179"/>
    <lineage>
        <taxon>unclassified sequences</taxon>
        <taxon>metagenomes</taxon>
        <taxon>ecological metagenomes</taxon>
    </lineage>
</organism>